<dbReference type="InterPro" id="IPR032342">
    <property type="entry name" value="DUF4861"/>
</dbReference>
<dbReference type="InterPro" id="IPR013830">
    <property type="entry name" value="SGNH_hydro"/>
</dbReference>
<keyword evidence="3" id="KW-0732">Signal</keyword>
<gene>
    <name evidence="5" type="ORF">E5333_08885</name>
</gene>
<dbReference type="PANTHER" id="PTHR43695">
    <property type="entry name" value="PUTATIVE (AFU_ORTHOLOGUE AFUA_2G17250)-RELATED"/>
    <property type="match status" value="1"/>
</dbReference>
<dbReference type="SUPFAM" id="SSF52266">
    <property type="entry name" value="SGNH hydrolase"/>
    <property type="match status" value="1"/>
</dbReference>
<dbReference type="CDD" id="cd01821">
    <property type="entry name" value="Rhamnogalacturan_acetylesterase_like"/>
    <property type="match status" value="1"/>
</dbReference>
<dbReference type="GO" id="GO:0016788">
    <property type="term" value="F:hydrolase activity, acting on ester bonds"/>
    <property type="evidence" value="ECO:0007669"/>
    <property type="project" value="UniProtKB-ARBA"/>
</dbReference>
<evidence type="ECO:0000313" key="5">
    <source>
        <dbReference type="EMBL" id="TGY73597.1"/>
    </source>
</evidence>
<evidence type="ECO:0000256" key="1">
    <source>
        <dbReference type="ARBA" id="ARBA00008668"/>
    </source>
</evidence>
<accession>A0A4S2FW21</accession>
<feature type="chain" id="PRO_5020755836" evidence="3">
    <location>
        <begin position="25"/>
        <end position="664"/>
    </location>
</feature>
<name>A0A4S2FW21_9BACT</name>
<dbReference type="EMBL" id="SRYD01000032">
    <property type="protein sequence ID" value="TGY73597.1"/>
    <property type="molecule type" value="Genomic_DNA"/>
</dbReference>
<evidence type="ECO:0000313" key="6">
    <source>
        <dbReference type="Proteomes" id="UP000306630"/>
    </source>
</evidence>
<sequence>MMNTFRSILTFTAAACAVASQAAAQFDVTVSNPSAAPRHAVGVTIPVKSIFWGNTLPLASVKIDGADIPWQIDDTDGDGRPDELAFTVDLPAGAGVSAKVTLGEGTDGSQFKPSTWASLRLRDHNRRYPEAGSVTFPGTDTPRHVYDAVYGHGIMLEGSHGGIRVYADNRQSIDLYGKKSPRLELAETAFYTTPDKEAEGYGCDILWAGNSIGAGSFRAVAPDGTLFATDSVAARTQRVIASGPVRSIVEVSTPRWKVNGREYDMTQRYTIWAGHRDIEVDIYGLYGAPEGSFATGVLCLDNGDGFVSARGTAISCGTSTPDKKRSDHIETLAVGICAPDSLVYDVREDSLNYLLTLNPDAAGHISYSIAFASAKEEGAPVSIARWQACMDDIAARHSQPSTVTVSQTEPSDTVTIMMIGDSTMADKVLKGENQERGWGQMLPTLLNGPVRVDNHAVNGRSSKSFIDEGRWDKVIERLRPGDYLIIQFGHNDEKASDPSRHTLPGSTFDANLTRFAREALAKGATPILMNSIVRRNFPAPGAPTVTVDDKYKKGYHPEAFDTEGSRLVDTHGPYLDPPRRVAESLGIPFIDMNAITHNAIQALGRDASREYFMWIPADTYPFAPEGKIDNTHLNIKGATFVATLAAQALADTLPLLRPYISVAR</sequence>
<dbReference type="RefSeq" id="WP_135993405.1">
    <property type="nucleotide sequence ID" value="NZ_CAOJGF010000029.1"/>
</dbReference>
<dbReference type="Pfam" id="PF13472">
    <property type="entry name" value="Lipase_GDSL_2"/>
    <property type="match status" value="1"/>
</dbReference>
<comment type="caution">
    <text evidence="5">The sequence shown here is derived from an EMBL/GenBank/DDBJ whole genome shotgun (WGS) entry which is preliminary data.</text>
</comment>
<comment type="similarity">
    <text evidence="1">Belongs to the 'GDSL' lipolytic enzyme family.</text>
</comment>
<evidence type="ECO:0000256" key="3">
    <source>
        <dbReference type="SAM" id="SignalP"/>
    </source>
</evidence>
<dbReference type="AlphaFoldDB" id="A0A4S2FW21"/>
<keyword evidence="2" id="KW-0378">Hydrolase</keyword>
<proteinExistence type="inferred from homology"/>
<feature type="signal peptide" evidence="3">
    <location>
        <begin position="1"/>
        <end position="24"/>
    </location>
</feature>
<reference evidence="5 6" key="1">
    <citation type="submission" date="2019-04" db="EMBL/GenBank/DDBJ databases">
        <title>Microbes associate with the intestines of laboratory mice.</title>
        <authorList>
            <person name="Navarre W."/>
            <person name="Wong E."/>
            <person name="Huang K."/>
            <person name="Tropini C."/>
            <person name="Ng K."/>
            <person name="Yu B."/>
        </authorList>
    </citation>
    <scope>NUCLEOTIDE SEQUENCE [LARGE SCALE GENOMIC DNA]</scope>
    <source>
        <strain evidence="5 6">NM06_A21</strain>
    </source>
</reference>
<dbReference type="Pfam" id="PF16153">
    <property type="entry name" value="DUF4861"/>
    <property type="match status" value="1"/>
</dbReference>
<dbReference type="PANTHER" id="PTHR43695:SF1">
    <property type="entry name" value="RHAMNOGALACTURONAN ACETYLESTERASE"/>
    <property type="match status" value="1"/>
</dbReference>
<dbReference type="Proteomes" id="UP000306630">
    <property type="component" value="Unassembled WGS sequence"/>
</dbReference>
<feature type="domain" description="SGNH hydrolase-type esterase" evidence="4">
    <location>
        <begin position="419"/>
        <end position="584"/>
    </location>
</feature>
<dbReference type="Gene3D" id="3.40.50.1110">
    <property type="entry name" value="SGNH hydrolase"/>
    <property type="match status" value="1"/>
</dbReference>
<organism evidence="5 6">
    <name type="scientific">Muribaculum intestinale</name>
    <dbReference type="NCBI Taxonomy" id="1796646"/>
    <lineage>
        <taxon>Bacteria</taxon>
        <taxon>Pseudomonadati</taxon>
        <taxon>Bacteroidota</taxon>
        <taxon>Bacteroidia</taxon>
        <taxon>Bacteroidales</taxon>
        <taxon>Muribaculaceae</taxon>
        <taxon>Muribaculum</taxon>
    </lineage>
</organism>
<protein>
    <submittedName>
        <fullName evidence="5">DUF4861 domain-containing protein</fullName>
    </submittedName>
</protein>
<evidence type="ECO:0000256" key="2">
    <source>
        <dbReference type="ARBA" id="ARBA00022801"/>
    </source>
</evidence>
<dbReference type="InterPro" id="IPR037459">
    <property type="entry name" value="RhgT-like"/>
</dbReference>
<dbReference type="InterPro" id="IPR036514">
    <property type="entry name" value="SGNH_hydro_sf"/>
</dbReference>
<evidence type="ECO:0000259" key="4">
    <source>
        <dbReference type="Pfam" id="PF13472"/>
    </source>
</evidence>